<organism evidence="2 3">
    <name type="scientific">Geodia barretti</name>
    <name type="common">Barrett's horny sponge</name>
    <dbReference type="NCBI Taxonomy" id="519541"/>
    <lineage>
        <taxon>Eukaryota</taxon>
        <taxon>Metazoa</taxon>
        <taxon>Porifera</taxon>
        <taxon>Demospongiae</taxon>
        <taxon>Heteroscleromorpha</taxon>
        <taxon>Tetractinellida</taxon>
        <taxon>Astrophorina</taxon>
        <taxon>Geodiidae</taxon>
        <taxon>Geodia</taxon>
    </lineage>
</organism>
<protein>
    <submittedName>
        <fullName evidence="2">Uncharacterized protein</fullName>
    </submittedName>
</protein>
<keyword evidence="3" id="KW-1185">Reference proteome</keyword>
<feature type="region of interest" description="Disordered" evidence="1">
    <location>
        <begin position="1"/>
        <end position="59"/>
    </location>
</feature>
<feature type="compositionally biased region" description="Polar residues" evidence="1">
    <location>
        <begin position="1"/>
        <end position="14"/>
    </location>
</feature>
<dbReference type="EMBL" id="CASHTH010002959">
    <property type="protein sequence ID" value="CAI8037769.1"/>
    <property type="molecule type" value="Genomic_DNA"/>
</dbReference>
<proteinExistence type="predicted"/>
<comment type="caution">
    <text evidence="2">The sequence shown here is derived from an EMBL/GenBank/DDBJ whole genome shotgun (WGS) entry which is preliminary data.</text>
</comment>
<dbReference type="Proteomes" id="UP001174909">
    <property type="component" value="Unassembled WGS sequence"/>
</dbReference>
<feature type="compositionally biased region" description="Basic and acidic residues" evidence="1">
    <location>
        <begin position="48"/>
        <end position="59"/>
    </location>
</feature>
<name>A0AA35SY03_GEOBA</name>
<sequence length="103" mass="11853">MENQPVQANAQPMSYSIVFSPDKPQVPVPKCVTEYKSKPADSPGTLQRRLDDATERRKEEEQARLARIQLRDKAVTGFDKMVRPYIDSLQQQEEEEATCSRRD</sequence>
<reference evidence="2" key="1">
    <citation type="submission" date="2023-03" db="EMBL/GenBank/DDBJ databases">
        <authorList>
            <person name="Steffen K."/>
            <person name="Cardenas P."/>
        </authorList>
    </citation>
    <scope>NUCLEOTIDE SEQUENCE</scope>
</reference>
<gene>
    <name evidence="2" type="ORF">GBAR_LOCUS21120</name>
</gene>
<evidence type="ECO:0000313" key="2">
    <source>
        <dbReference type="EMBL" id="CAI8037769.1"/>
    </source>
</evidence>
<accession>A0AA35SY03</accession>
<evidence type="ECO:0000256" key="1">
    <source>
        <dbReference type="SAM" id="MobiDB-lite"/>
    </source>
</evidence>
<evidence type="ECO:0000313" key="3">
    <source>
        <dbReference type="Proteomes" id="UP001174909"/>
    </source>
</evidence>
<dbReference type="AlphaFoldDB" id="A0AA35SY03"/>